<evidence type="ECO:0000313" key="13">
    <source>
        <dbReference type="EMBL" id="PWN89857.1"/>
    </source>
</evidence>
<evidence type="ECO:0000256" key="1">
    <source>
        <dbReference type="ARBA" id="ARBA00004477"/>
    </source>
</evidence>
<dbReference type="EMBL" id="KZ819636">
    <property type="protein sequence ID" value="PWN89857.1"/>
    <property type="molecule type" value="Genomic_DNA"/>
</dbReference>
<feature type="transmembrane region" description="Helical" evidence="11">
    <location>
        <begin position="445"/>
        <end position="464"/>
    </location>
</feature>
<feature type="transmembrane region" description="Helical" evidence="11">
    <location>
        <begin position="207"/>
        <end position="225"/>
    </location>
</feature>
<evidence type="ECO:0000256" key="11">
    <source>
        <dbReference type="RuleBase" id="RU363110"/>
    </source>
</evidence>
<reference evidence="13 14" key="1">
    <citation type="journal article" date="2018" name="Mol. Biol. Evol.">
        <title>Broad Genomic Sampling Reveals a Smut Pathogenic Ancestry of the Fungal Clade Ustilaginomycotina.</title>
        <authorList>
            <person name="Kijpornyongpan T."/>
            <person name="Mondo S.J."/>
            <person name="Barry K."/>
            <person name="Sandor L."/>
            <person name="Lee J."/>
            <person name="Lipzen A."/>
            <person name="Pangilinan J."/>
            <person name="LaButti K."/>
            <person name="Hainaut M."/>
            <person name="Henrissat B."/>
            <person name="Grigoriev I.V."/>
            <person name="Spatafora J.W."/>
            <person name="Aime M.C."/>
        </authorList>
    </citation>
    <scope>NUCLEOTIDE SEQUENCE [LARGE SCALE GENOMIC DNA]</scope>
    <source>
        <strain evidence="13 14">MCA 4198</strain>
    </source>
</reference>
<keyword evidence="8 11" id="KW-1133">Transmembrane helix</keyword>
<evidence type="ECO:0000256" key="2">
    <source>
        <dbReference type="ARBA" id="ARBA00004922"/>
    </source>
</evidence>
<keyword evidence="5 11" id="KW-0808">Transferase</keyword>
<evidence type="ECO:0000256" key="6">
    <source>
        <dbReference type="ARBA" id="ARBA00022692"/>
    </source>
</evidence>
<comment type="pathway">
    <text evidence="2 11">Protein modification; protein glycosylation.</text>
</comment>
<dbReference type="AlphaFoldDB" id="A0A316YKA3"/>
<comment type="subcellular location">
    <subcellularLocation>
        <location evidence="1 11">Endoplasmic reticulum membrane</location>
        <topology evidence="1 11">Multi-pass membrane protein</topology>
    </subcellularLocation>
</comment>
<evidence type="ECO:0000256" key="5">
    <source>
        <dbReference type="ARBA" id="ARBA00022679"/>
    </source>
</evidence>
<protein>
    <recommendedName>
        <fullName evidence="11">Alpha-1,3-glucosyltransferase</fullName>
        <ecNumber evidence="11">2.4.1.-</ecNumber>
    </recommendedName>
</protein>
<keyword evidence="6 11" id="KW-0812">Transmembrane</keyword>
<dbReference type="FunCoup" id="A0A316YKA3">
    <property type="interactions" value="363"/>
</dbReference>
<evidence type="ECO:0000256" key="4">
    <source>
        <dbReference type="ARBA" id="ARBA00022676"/>
    </source>
</evidence>
<dbReference type="RefSeq" id="XP_025377055.1">
    <property type="nucleotide sequence ID" value="XM_025519205.1"/>
</dbReference>
<feature type="region of interest" description="Disordered" evidence="12">
    <location>
        <begin position="653"/>
        <end position="680"/>
    </location>
</feature>
<feature type="transmembrane region" description="Helical" evidence="11">
    <location>
        <begin position="376"/>
        <end position="395"/>
    </location>
</feature>
<dbReference type="Proteomes" id="UP000245768">
    <property type="component" value="Unassembled WGS sequence"/>
</dbReference>
<comment type="catalytic activity">
    <reaction evidence="10">
        <text>an alpha-D-Glc-(1-&gt;3)-alpha-D-Man-(1-&gt;2)-alpha-D-Man-(1-&gt;2)-alpha-D-Man-(1-&gt;3)-[alpha-D-Man-(1-&gt;2)-alpha-D-Man-(1-&gt;3)-[alpha-D-Man-(1-&gt;2)-alpha-D-Man-(1-&gt;6)]-alpha-D-Man-(1-&gt;6)]-beta-D-Man-(1-&gt;4)-beta-D-GlcNAc-(1-&gt;4)-alpha-D-GlcNAc-diphospho-di-trans,poly-cis-dolichol + a di-trans,poly-cis-dolichyl beta-D-glucosyl phosphate = an alpha-D-Glc-(1-&gt;3)-alpha-D-Glc-(1-&gt;3)-alpha-D-Man-(1-&gt;2)-alpha-D-Man-(1-&gt;2)-alpha-D-Man-(1-&gt;3)-[alpha-D-Man-(1-&gt;2)-alpha-D-Man-(1-&gt;3)-[alpha-D-Man-(1-&gt;2)-alpha-D-Man-(1-&gt;6)]-alpha-D-Man-(1-&gt;6)]-beta-D-Man-(1-&gt;4)-beta-D-GlcNAc-(1-&gt;4)-alpha-D-GlcNAc-diphospho-di-trans,poly-cis-dolichol + a di-trans,poly-cis-dolichyl phosphate + H(+)</text>
        <dbReference type="Rhea" id="RHEA:31307"/>
        <dbReference type="Rhea" id="RHEA-COMP:19498"/>
        <dbReference type="Rhea" id="RHEA-COMP:19502"/>
        <dbReference type="Rhea" id="RHEA-COMP:19521"/>
        <dbReference type="Rhea" id="RHEA-COMP:19522"/>
        <dbReference type="ChEBI" id="CHEBI:15378"/>
        <dbReference type="ChEBI" id="CHEBI:57525"/>
        <dbReference type="ChEBI" id="CHEBI:57683"/>
        <dbReference type="ChEBI" id="CHEBI:132521"/>
        <dbReference type="ChEBI" id="CHEBI:132522"/>
        <dbReference type="EC" id="2.4.1.265"/>
    </reaction>
    <physiologicalReaction direction="left-to-right" evidence="10">
        <dbReference type="Rhea" id="RHEA:31308"/>
    </physiologicalReaction>
</comment>
<sequence>MAPRPTRTGLVSQHWQLDVLIVSLAVKLLLIPAYHSTDFEVHRHWLALTHSLPLSQWYFDETSQWTLDYPPFFAHFSWFLSLPAKLVDPKIIDLRNGLGYTGGWCKPYMRLSVIVTEHLSLASALWALSRPSSQSASGTAEQTSPPTPPLVAAAILLHPGLVIVDHIHFQYNGFLFGILFWSIWAAREGRPLLCALLFASLLNFKHIYIYVAPAYFVYLLQTYVLKPPSAGGSGAITGAGERLFTLGTITLMPFALSLMPLLASGLTAEAPAGSFGIVKQMVSRLFPFSRGLNHAYWAANFWALYTFADRVLIKLVGVMAWADDENAQVSASRGIIGDTVFGVLPQITAGHCFLLTLAFTVVFSARLWFRPTYHSFVESIGLFGLTSFLYGFHVHEKAVLVGLLPLTLLASLDYRLARSILVLSLSGIVGLFPLLYEARETPIKVAYTLLWTIIFFSGLGRAVYRPVPTNVGVFVAHWLEEAYLVGFVALQVFVSVGHPLLVGYLASSSPSLLSKTEEHAQALVSSIVAAASSSSSSVSALAASASAAATAAPSPTEEASNAASSVLSSLSSIAAPLASSASSSGFLATAISVARLASPKQPPSPAIPVPEPSSANLEFLPLMLTSVYCAIGVLWAWFVLGIRYLLAPATEEEKSEDAAAPTRKGVPVNVLPPSPEKTRK</sequence>
<feature type="transmembrane region" description="Helical" evidence="11">
    <location>
        <begin position="484"/>
        <end position="506"/>
    </location>
</feature>
<dbReference type="GeneID" id="37041121"/>
<feature type="compositionally biased region" description="Pro residues" evidence="12">
    <location>
        <begin position="670"/>
        <end position="680"/>
    </location>
</feature>
<evidence type="ECO:0000256" key="8">
    <source>
        <dbReference type="ARBA" id="ARBA00022989"/>
    </source>
</evidence>
<evidence type="ECO:0000256" key="9">
    <source>
        <dbReference type="ARBA" id="ARBA00023136"/>
    </source>
</evidence>
<organism evidence="13 14">
    <name type="scientific">Acaromyces ingoldii</name>
    <dbReference type="NCBI Taxonomy" id="215250"/>
    <lineage>
        <taxon>Eukaryota</taxon>
        <taxon>Fungi</taxon>
        <taxon>Dikarya</taxon>
        <taxon>Basidiomycota</taxon>
        <taxon>Ustilaginomycotina</taxon>
        <taxon>Exobasidiomycetes</taxon>
        <taxon>Exobasidiales</taxon>
        <taxon>Cryptobasidiaceae</taxon>
        <taxon>Acaromyces</taxon>
    </lineage>
</organism>
<evidence type="ECO:0000256" key="3">
    <source>
        <dbReference type="ARBA" id="ARBA00008715"/>
    </source>
</evidence>
<dbReference type="OrthoDB" id="1689333at2759"/>
<dbReference type="InParanoid" id="A0A316YKA3"/>
<evidence type="ECO:0000256" key="7">
    <source>
        <dbReference type="ARBA" id="ARBA00022824"/>
    </source>
</evidence>
<gene>
    <name evidence="13" type="ORF">FA10DRAFT_240323</name>
</gene>
<feature type="transmembrane region" description="Helical" evidence="11">
    <location>
        <begin position="415"/>
        <end position="436"/>
    </location>
</feature>
<name>A0A316YKA3_9BASI</name>
<dbReference type="PANTHER" id="PTHR12413:SF2">
    <property type="entry name" value="DOLICHYL PYROPHOSPHATE GLC1MAN9GLCNAC2 ALPHA-1,3-GLUCOSYLTRANSFERASE-RELATED"/>
    <property type="match status" value="1"/>
</dbReference>
<evidence type="ECO:0000313" key="14">
    <source>
        <dbReference type="Proteomes" id="UP000245768"/>
    </source>
</evidence>
<keyword evidence="14" id="KW-1185">Reference proteome</keyword>
<keyword evidence="4 11" id="KW-0328">Glycosyltransferase</keyword>
<dbReference type="EC" id="2.4.1.-" evidence="11"/>
<feature type="transmembrane region" description="Helical" evidence="11">
    <location>
        <begin position="619"/>
        <end position="646"/>
    </location>
</feature>
<comment type="similarity">
    <text evidence="3 11">Belongs to the ALG6/ALG8 glucosyltransferase family.</text>
</comment>
<proteinExistence type="inferred from homology"/>
<dbReference type="PANTHER" id="PTHR12413">
    <property type="entry name" value="DOLICHYL GLYCOSYLTRANSFERASE"/>
    <property type="match status" value="1"/>
</dbReference>
<dbReference type="InterPro" id="IPR004856">
    <property type="entry name" value="Glyco_trans_ALG6/ALG8"/>
</dbReference>
<dbReference type="STRING" id="215250.A0A316YKA3"/>
<feature type="transmembrane region" description="Helical" evidence="11">
    <location>
        <begin position="246"/>
        <end position="266"/>
    </location>
</feature>
<evidence type="ECO:0000256" key="12">
    <source>
        <dbReference type="SAM" id="MobiDB-lite"/>
    </source>
</evidence>
<keyword evidence="9 11" id="KW-0472">Membrane</keyword>
<dbReference type="Pfam" id="PF03155">
    <property type="entry name" value="Alg6_Alg8"/>
    <property type="match status" value="1"/>
</dbReference>
<evidence type="ECO:0000256" key="10">
    <source>
        <dbReference type="ARBA" id="ARBA00047346"/>
    </source>
</evidence>
<dbReference type="GO" id="GO:0005789">
    <property type="term" value="C:endoplasmic reticulum membrane"/>
    <property type="evidence" value="ECO:0007669"/>
    <property type="project" value="UniProtKB-SubCell"/>
</dbReference>
<dbReference type="UniPathway" id="UPA00378"/>
<dbReference type="GO" id="GO:0006487">
    <property type="term" value="P:protein N-linked glycosylation"/>
    <property type="evidence" value="ECO:0007669"/>
    <property type="project" value="TreeGrafter"/>
</dbReference>
<feature type="transmembrane region" description="Helical" evidence="11">
    <location>
        <begin position="171"/>
        <end position="187"/>
    </location>
</feature>
<dbReference type="GO" id="GO:0042283">
    <property type="term" value="F:dolichyl pyrophosphate Glc1Man9GlcNAc2 alpha-1,3-glucosyltransferase activity"/>
    <property type="evidence" value="ECO:0007669"/>
    <property type="project" value="UniProtKB-EC"/>
</dbReference>
<keyword evidence="7 11" id="KW-0256">Endoplasmic reticulum</keyword>
<accession>A0A316YKA3</accession>
<feature type="transmembrane region" description="Helical" evidence="11">
    <location>
        <begin position="347"/>
        <end position="369"/>
    </location>
</feature>